<comment type="cofactor">
    <cofactor evidence="2">
        <name>Ca(2+)</name>
        <dbReference type="ChEBI" id="CHEBI:29108"/>
    </cofactor>
</comment>
<dbReference type="EMBL" id="UYRV01123905">
    <property type="protein sequence ID" value="VDN34072.1"/>
    <property type="molecule type" value="Genomic_DNA"/>
</dbReference>
<organism evidence="3 4">
    <name type="scientific">Cylicostephanus goldi</name>
    <name type="common">Nematode worm</name>
    <dbReference type="NCBI Taxonomy" id="71465"/>
    <lineage>
        <taxon>Eukaryota</taxon>
        <taxon>Metazoa</taxon>
        <taxon>Ecdysozoa</taxon>
        <taxon>Nematoda</taxon>
        <taxon>Chromadorea</taxon>
        <taxon>Rhabditida</taxon>
        <taxon>Rhabditina</taxon>
        <taxon>Rhabditomorpha</taxon>
        <taxon>Strongyloidea</taxon>
        <taxon>Strongylidae</taxon>
        <taxon>Cylicostephanus</taxon>
    </lineage>
</organism>
<dbReference type="Proteomes" id="UP000271889">
    <property type="component" value="Unassembled WGS sequence"/>
</dbReference>
<proteinExistence type="inferred from homology"/>
<name>A0A3P7QQH0_CYLGO</name>
<protein>
    <recommendedName>
        <fullName evidence="2">Phospholipid scramblase</fullName>
    </recommendedName>
</protein>
<keyword evidence="2" id="KW-0564">Palmitate</keyword>
<accession>A0A3P7QQH0</accession>
<dbReference type="AlphaFoldDB" id="A0A3P7QQH0"/>
<dbReference type="InterPro" id="IPR005552">
    <property type="entry name" value="Scramblase"/>
</dbReference>
<evidence type="ECO:0000313" key="4">
    <source>
        <dbReference type="Proteomes" id="UP000271889"/>
    </source>
</evidence>
<comment type="similarity">
    <text evidence="1 2">Belongs to the phospholipid scramblase family.</text>
</comment>
<dbReference type="PANTHER" id="PTHR23248:SF63">
    <property type="entry name" value="PHOSPHOLIPID SCRAMBLASE"/>
    <property type="match status" value="1"/>
</dbReference>
<evidence type="ECO:0000256" key="2">
    <source>
        <dbReference type="RuleBase" id="RU363116"/>
    </source>
</evidence>
<reference evidence="3 4" key="1">
    <citation type="submission" date="2018-11" db="EMBL/GenBank/DDBJ databases">
        <authorList>
            <consortium name="Pathogen Informatics"/>
        </authorList>
    </citation>
    <scope>NUCLEOTIDE SEQUENCE [LARGE SCALE GENOMIC DNA]</scope>
</reference>
<dbReference type="Pfam" id="PF03803">
    <property type="entry name" value="Scramblase"/>
    <property type="match status" value="1"/>
</dbReference>
<dbReference type="GO" id="GO:0017128">
    <property type="term" value="F:phospholipid scramblase activity"/>
    <property type="evidence" value="ECO:0007669"/>
    <property type="project" value="InterPro"/>
</dbReference>
<sequence length="80" mass="8795">MCGCQDKEFPVDTPTGENIGSITKKWGGCLREAYTDADIFSVTFPIDLDVTAKAVLLGATFLIDFMEFEQAANKNRNNSL</sequence>
<evidence type="ECO:0000313" key="3">
    <source>
        <dbReference type="EMBL" id="VDN34072.1"/>
    </source>
</evidence>
<gene>
    <name evidence="3" type="ORF">CGOC_LOCUS12531</name>
</gene>
<evidence type="ECO:0000256" key="1">
    <source>
        <dbReference type="ARBA" id="ARBA00005350"/>
    </source>
</evidence>
<dbReference type="OrthoDB" id="10041953at2759"/>
<dbReference type="PANTHER" id="PTHR23248">
    <property type="entry name" value="PHOSPHOLIPID SCRAMBLASE-RELATED"/>
    <property type="match status" value="1"/>
</dbReference>
<keyword evidence="2" id="KW-0449">Lipoprotein</keyword>
<dbReference type="GO" id="GO:0005886">
    <property type="term" value="C:plasma membrane"/>
    <property type="evidence" value="ECO:0007669"/>
    <property type="project" value="TreeGrafter"/>
</dbReference>
<keyword evidence="4" id="KW-1185">Reference proteome</keyword>
<comment type="function">
    <text evidence="2">May mediate accelerated ATP-independent bidirectional transbilayer migration of phospholipids upon binding calcium ions that results in a loss of phospholipid asymmetry in the plasma membrane.</text>
</comment>
<keyword evidence="2" id="KW-0106">Calcium</keyword>